<comment type="caution">
    <text evidence="1">The sequence shown here is derived from an EMBL/GenBank/DDBJ whole genome shotgun (WGS) entry which is preliminary data.</text>
</comment>
<dbReference type="RefSeq" id="WP_137339263.1">
    <property type="nucleotide sequence ID" value="NZ_BSQH01000029.1"/>
</dbReference>
<dbReference type="Proteomes" id="UP000304900">
    <property type="component" value="Unassembled WGS sequence"/>
</dbReference>
<gene>
    <name evidence="1" type="ORF">FDK13_07060</name>
</gene>
<proteinExistence type="predicted"/>
<organism evidence="1 2">
    <name type="scientific">Dyadobacter frigoris</name>
    <dbReference type="NCBI Taxonomy" id="2576211"/>
    <lineage>
        <taxon>Bacteria</taxon>
        <taxon>Pseudomonadati</taxon>
        <taxon>Bacteroidota</taxon>
        <taxon>Cytophagia</taxon>
        <taxon>Cytophagales</taxon>
        <taxon>Spirosomataceae</taxon>
        <taxon>Dyadobacter</taxon>
    </lineage>
</organism>
<dbReference type="EMBL" id="SZVO01000002">
    <property type="protein sequence ID" value="TKT93587.1"/>
    <property type="molecule type" value="Genomic_DNA"/>
</dbReference>
<evidence type="ECO:0000313" key="2">
    <source>
        <dbReference type="Proteomes" id="UP000304900"/>
    </source>
</evidence>
<name>A0A4U6DB77_9BACT</name>
<dbReference type="OrthoDB" id="883593at2"/>
<keyword evidence="2" id="KW-1185">Reference proteome</keyword>
<protein>
    <recommendedName>
        <fullName evidence="3">TonB C-terminal domain-containing protein</fullName>
    </recommendedName>
</protein>
<dbReference type="AlphaFoldDB" id="A0A4U6DB77"/>
<reference evidence="1 2" key="1">
    <citation type="submission" date="2019-05" db="EMBL/GenBank/DDBJ databases">
        <title>Dyadobacter AR-3-8 sp. nov., isolated from arctic soil.</title>
        <authorList>
            <person name="Chaudhary D.K."/>
        </authorList>
    </citation>
    <scope>NUCLEOTIDE SEQUENCE [LARGE SCALE GENOMIC DNA]</scope>
    <source>
        <strain evidence="1 2">AR-3-8</strain>
    </source>
</reference>
<evidence type="ECO:0008006" key="3">
    <source>
        <dbReference type="Google" id="ProtNLM"/>
    </source>
</evidence>
<evidence type="ECO:0000313" key="1">
    <source>
        <dbReference type="EMBL" id="TKT93587.1"/>
    </source>
</evidence>
<sequence>MRIVFIFFLILSSISLFGQNYIISKGEYMDTTLVTSPNCSPPYTIYYYDVKAKYPVGSLSILNDTKEYLKKTNNTYDGTGYITFRFFINCEGVISRAKVMQTDENYKATHFEKKFVNDLYGFLLTMGKWKKKPEIQDIKNANYLSVISFKIKNGEVIAIIP</sequence>
<accession>A0A4U6DB77</accession>